<protein>
    <submittedName>
        <fullName evidence="1">Uncharacterized protein</fullName>
    </submittedName>
</protein>
<dbReference type="Proteomes" id="UP001055072">
    <property type="component" value="Unassembled WGS sequence"/>
</dbReference>
<evidence type="ECO:0000313" key="1">
    <source>
        <dbReference type="EMBL" id="KAI0090739.1"/>
    </source>
</evidence>
<dbReference type="EMBL" id="MU274907">
    <property type="protein sequence ID" value="KAI0090739.1"/>
    <property type="molecule type" value="Genomic_DNA"/>
</dbReference>
<comment type="caution">
    <text evidence="1">The sequence shown here is derived from an EMBL/GenBank/DDBJ whole genome shotgun (WGS) entry which is preliminary data.</text>
</comment>
<gene>
    <name evidence="1" type="ORF">BDY19DRAFT_904998</name>
</gene>
<sequence>MLDEATLKLLSRSEIQKLARVNGIKANLKTVVIIELLIERSKNNEISPSTALMTREIKAELLEATLPQATKPAEPTIDEDYGSSISAGLQRLRVLDGEAGGEQARSASYSPEPEESMDEQADDEPLLPSVTSVGHINKANSPTDEVYDQPMSVMASSDELHDSVTQLVQSTQHMRTMGSPAAGAGVSEMLAPAVARSSPIVDAHPHIPKANSPTDEVYDQPMSVMASSDELHDSVTQLVLSTQHMRTMGSPTVGAGVSKILAPPNTPNGPIVDKHPHISTDPASPTSPPPAELKWNKASLLKFPTRSAGELVDRSPSARSYSRQAPRMSSPRIQLSSSPSPPRRYIPSSPLPPSSPPQNTSSPPPQAAMDKDDILGGESSSDRASAKSGQISTSPEGDSIEYLPPTETISTRYHWQAIHGAATRPIQNILPRAPNSGDSVYCNDDNFLRVLDDPINPEPMLEEFFQELTGRTCLASEKIRDLIAAGLYAVDEAHHAEAYAKVNRRELCGERATSWRLNIWTRGFTNPAKSWHPNAMWKAPIPLAMLDGEYVEVPSDDPIFQAAYPVLSDNWTDEGEEMNVEPQEGLQTVFEEKSEEEKLEEEPEGQEPEEQDSKEQELEEQGSEEQGSEEQESEEQESEEQDSEEQEFEEQWVDVAEEQVELYQRNISRTLTSYESTILRSRFKGRAVSEGQISPIKFIEPQFALFRSISVPNRPPELMYSPAQSSPGSKRGRDDDLEEDELENEYHDARKTQMSGVQFSNLLKNAQDTLSDDDDDVLPTPIIPPDFSKESVSPVSNDSEDYVDEKSVESILEGLLSPDEHANNADAENVELEEDSPKKPQEKHARTFSLFSLHDYKSDDDDSDDDDGDLVEVIDEAGKRHRRYSTESKGKGKALD</sequence>
<evidence type="ECO:0000313" key="2">
    <source>
        <dbReference type="Proteomes" id="UP001055072"/>
    </source>
</evidence>
<reference evidence="1" key="1">
    <citation type="journal article" date="2021" name="Environ. Microbiol.">
        <title>Gene family expansions and transcriptome signatures uncover fungal adaptations to wood decay.</title>
        <authorList>
            <person name="Hage H."/>
            <person name="Miyauchi S."/>
            <person name="Viragh M."/>
            <person name="Drula E."/>
            <person name="Min B."/>
            <person name="Chaduli D."/>
            <person name="Navarro D."/>
            <person name="Favel A."/>
            <person name="Norest M."/>
            <person name="Lesage-Meessen L."/>
            <person name="Balint B."/>
            <person name="Merenyi Z."/>
            <person name="de Eugenio L."/>
            <person name="Morin E."/>
            <person name="Martinez A.T."/>
            <person name="Baldrian P."/>
            <person name="Stursova M."/>
            <person name="Martinez M.J."/>
            <person name="Novotny C."/>
            <person name="Magnuson J.K."/>
            <person name="Spatafora J.W."/>
            <person name="Maurice S."/>
            <person name="Pangilinan J."/>
            <person name="Andreopoulos W."/>
            <person name="LaButti K."/>
            <person name="Hundley H."/>
            <person name="Na H."/>
            <person name="Kuo A."/>
            <person name="Barry K."/>
            <person name="Lipzen A."/>
            <person name="Henrissat B."/>
            <person name="Riley R."/>
            <person name="Ahrendt S."/>
            <person name="Nagy L.G."/>
            <person name="Grigoriev I.V."/>
            <person name="Martin F."/>
            <person name="Rosso M.N."/>
        </authorList>
    </citation>
    <scope>NUCLEOTIDE SEQUENCE</scope>
    <source>
        <strain evidence="1">CBS 384.51</strain>
    </source>
</reference>
<organism evidence="1 2">
    <name type="scientific">Irpex rosettiformis</name>
    <dbReference type="NCBI Taxonomy" id="378272"/>
    <lineage>
        <taxon>Eukaryota</taxon>
        <taxon>Fungi</taxon>
        <taxon>Dikarya</taxon>
        <taxon>Basidiomycota</taxon>
        <taxon>Agaricomycotina</taxon>
        <taxon>Agaricomycetes</taxon>
        <taxon>Polyporales</taxon>
        <taxon>Irpicaceae</taxon>
        <taxon>Irpex</taxon>
    </lineage>
</organism>
<accession>A0ACB8U920</accession>
<name>A0ACB8U920_9APHY</name>
<proteinExistence type="predicted"/>
<keyword evidence="2" id="KW-1185">Reference proteome</keyword>